<evidence type="ECO:0000256" key="4">
    <source>
        <dbReference type="ARBA" id="ARBA00022490"/>
    </source>
</evidence>
<dbReference type="InterPro" id="IPR006325">
    <property type="entry name" value="SRP54_euk"/>
</dbReference>
<dbReference type="FunFam" id="3.40.50.300:FF:000022">
    <property type="entry name" value="Signal recognition particle 54 kDa subunit"/>
    <property type="match status" value="1"/>
</dbReference>
<evidence type="ECO:0000256" key="12">
    <source>
        <dbReference type="ARBA" id="ARBA00048157"/>
    </source>
</evidence>
<dbReference type="SUPFAM" id="SSF47446">
    <property type="entry name" value="Signal peptide-binding domain"/>
    <property type="match status" value="1"/>
</dbReference>
<evidence type="ECO:0000256" key="13">
    <source>
        <dbReference type="RuleBase" id="RU364034"/>
    </source>
</evidence>
<dbReference type="PROSITE" id="PS00300">
    <property type="entry name" value="SRP54"/>
    <property type="match status" value="1"/>
</dbReference>
<dbReference type="InterPro" id="IPR042101">
    <property type="entry name" value="SRP54_N_sf"/>
</dbReference>
<evidence type="ECO:0000256" key="6">
    <source>
        <dbReference type="ARBA" id="ARBA00022801"/>
    </source>
</evidence>
<keyword evidence="4 13" id="KW-0963">Cytoplasm</keyword>
<dbReference type="GO" id="GO:0005525">
    <property type="term" value="F:GTP binding"/>
    <property type="evidence" value="ECO:0007669"/>
    <property type="project" value="UniProtKB-UniRule"/>
</dbReference>
<keyword evidence="8 13" id="KW-0694">RNA-binding</keyword>
<protein>
    <recommendedName>
        <fullName evidence="13">Signal recognition particle 54 kDa protein</fullName>
    </recommendedName>
</protein>
<comment type="subcellular location">
    <subcellularLocation>
        <location evidence="2 13">Cytoplasm</location>
    </subcellularLocation>
    <subcellularLocation>
        <location evidence="1">Endoplasmic reticulum</location>
    </subcellularLocation>
</comment>
<evidence type="ECO:0000256" key="2">
    <source>
        <dbReference type="ARBA" id="ARBA00004496"/>
    </source>
</evidence>
<dbReference type="SUPFAM" id="SSF52540">
    <property type="entry name" value="P-loop containing nucleoside triphosphate hydrolases"/>
    <property type="match status" value="1"/>
</dbReference>
<evidence type="ECO:0000256" key="1">
    <source>
        <dbReference type="ARBA" id="ARBA00004240"/>
    </source>
</evidence>
<keyword evidence="10 13" id="KW-0733">Signal recognition particle</keyword>
<comment type="domain">
    <text evidence="13">The M domain binds the 7SL RNA in presence of SRP19 and binds the signal sequence of presecretory proteins.</text>
</comment>
<dbReference type="Pfam" id="PF02881">
    <property type="entry name" value="SRP54_N"/>
    <property type="match status" value="1"/>
</dbReference>
<dbReference type="PANTHER" id="PTHR11564">
    <property type="entry name" value="SIGNAL RECOGNITION PARTICLE 54K PROTEIN SRP54"/>
    <property type="match status" value="1"/>
</dbReference>
<evidence type="ECO:0000256" key="3">
    <source>
        <dbReference type="ARBA" id="ARBA00005450"/>
    </source>
</evidence>
<dbReference type="SUPFAM" id="SSF47364">
    <property type="entry name" value="Domain of the SRP/SRP receptor G-proteins"/>
    <property type="match status" value="1"/>
</dbReference>
<dbReference type="SMART" id="SM00382">
    <property type="entry name" value="AAA"/>
    <property type="match status" value="1"/>
</dbReference>
<dbReference type="GO" id="GO:0030942">
    <property type="term" value="F:endoplasmic reticulum signal peptide binding"/>
    <property type="evidence" value="ECO:0007669"/>
    <property type="project" value="TreeGrafter"/>
</dbReference>
<keyword evidence="5 13" id="KW-0547">Nucleotide-binding</keyword>
<dbReference type="InterPro" id="IPR013822">
    <property type="entry name" value="Signal_recog_particl_SRP54_hlx"/>
</dbReference>
<evidence type="ECO:0000313" key="15">
    <source>
        <dbReference type="EMBL" id="CEM17721.1"/>
    </source>
</evidence>
<accession>A0A0G4FST3</accession>
<keyword evidence="6" id="KW-0378">Hydrolase</keyword>
<dbReference type="GO" id="GO:0005783">
    <property type="term" value="C:endoplasmic reticulum"/>
    <property type="evidence" value="ECO:0007669"/>
    <property type="project" value="UniProtKB-SubCell"/>
</dbReference>
<dbReference type="InterPro" id="IPR036891">
    <property type="entry name" value="Signal_recog_part_SRP54_M_sf"/>
</dbReference>
<dbReference type="InterPro" id="IPR036225">
    <property type="entry name" value="SRP/SRP_N"/>
</dbReference>
<dbReference type="Gene3D" id="1.20.120.140">
    <property type="entry name" value="Signal recognition particle SRP54, nucleotide-binding domain"/>
    <property type="match status" value="1"/>
</dbReference>
<evidence type="ECO:0000256" key="8">
    <source>
        <dbReference type="ARBA" id="ARBA00022884"/>
    </source>
</evidence>
<dbReference type="Gene3D" id="3.40.50.300">
    <property type="entry name" value="P-loop containing nucleotide triphosphate hydrolases"/>
    <property type="match status" value="1"/>
</dbReference>
<dbReference type="NCBIfam" id="TIGR01425">
    <property type="entry name" value="SRP54_euk"/>
    <property type="match status" value="1"/>
</dbReference>
<dbReference type="InterPro" id="IPR027417">
    <property type="entry name" value="P-loop_NTPase"/>
</dbReference>
<dbReference type="AlphaFoldDB" id="A0A0G4FST3"/>
<comment type="domain">
    <text evidence="13">The NG domain, also named G domain, is a special guanosine triphosphatase (GTPase) domain, which binds GTP and forms a guanosine 5'-triphosphate (GTP)-dependent complex with a homologous NG domain in the SRP receptor subunit SRPRA. The two NG domains undergo cooperative rearrangements upon their assembly, which culminate in the reciprocal activation of the GTPase activity of one another. SRP receptor compaction upon binding with cargo-loaded SRP and GTPase rearrangement drive SRP-mediated cotranslational protein translocation into the ER.</text>
</comment>
<keyword evidence="11 13" id="KW-0687">Ribonucleoprotein</keyword>
<comment type="similarity">
    <text evidence="3 13">Belongs to the GTP-binding SRP family. SRP54 subfamily.</text>
</comment>
<dbReference type="GO" id="GO:0003924">
    <property type="term" value="F:GTPase activity"/>
    <property type="evidence" value="ECO:0007669"/>
    <property type="project" value="UniProtKB-UniRule"/>
</dbReference>
<dbReference type="FunFam" id="1.20.120.140:FF:000001">
    <property type="entry name" value="Signal recognition particle GTPase"/>
    <property type="match status" value="1"/>
</dbReference>
<keyword evidence="7" id="KW-0256">Endoplasmic reticulum</keyword>
<dbReference type="GO" id="GO:0005786">
    <property type="term" value="C:signal recognition particle, endoplasmic reticulum targeting"/>
    <property type="evidence" value="ECO:0007669"/>
    <property type="project" value="UniProtKB-UniRule"/>
</dbReference>
<evidence type="ECO:0000256" key="9">
    <source>
        <dbReference type="ARBA" id="ARBA00023134"/>
    </source>
</evidence>
<evidence type="ECO:0000256" key="7">
    <source>
        <dbReference type="ARBA" id="ARBA00022824"/>
    </source>
</evidence>
<name>A0A0G4FST3_9ALVE</name>
<evidence type="ECO:0000259" key="14">
    <source>
        <dbReference type="PROSITE" id="PS00300"/>
    </source>
</evidence>
<gene>
    <name evidence="15" type="ORF">Cvel_18574</name>
</gene>
<comment type="function">
    <text evidence="13">Component of the signal recognition particle (SRP) complex, a ribonucleoprotein complex that mediates the cotranslational targeting of secretory and membrane proteins to the endoplasmic reticulum (ER).</text>
</comment>
<dbReference type="InterPro" id="IPR004125">
    <property type="entry name" value="Signal_recog_particle_SRP54_M"/>
</dbReference>
<dbReference type="Pfam" id="PF02978">
    <property type="entry name" value="SRP_SPB"/>
    <property type="match status" value="1"/>
</dbReference>
<evidence type="ECO:0000256" key="10">
    <source>
        <dbReference type="ARBA" id="ARBA00023135"/>
    </source>
</evidence>
<dbReference type="InterPro" id="IPR022941">
    <property type="entry name" value="SRP54"/>
</dbReference>
<organism evidence="15">
    <name type="scientific">Chromera velia CCMP2878</name>
    <dbReference type="NCBI Taxonomy" id="1169474"/>
    <lineage>
        <taxon>Eukaryota</taxon>
        <taxon>Sar</taxon>
        <taxon>Alveolata</taxon>
        <taxon>Colpodellida</taxon>
        <taxon>Chromeraceae</taxon>
        <taxon>Chromera</taxon>
    </lineage>
</organism>
<dbReference type="PANTHER" id="PTHR11564:SF5">
    <property type="entry name" value="SIGNAL RECOGNITION PARTICLE SUBUNIT SRP54"/>
    <property type="match status" value="1"/>
</dbReference>
<dbReference type="Gene3D" id="1.10.260.30">
    <property type="entry name" value="Signal recognition particle, SRP54 subunit, M-domain"/>
    <property type="match status" value="1"/>
</dbReference>
<dbReference type="GO" id="GO:0008312">
    <property type="term" value="F:7S RNA binding"/>
    <property type="evidence" value="ECO:0007669"/>
    <property type="project" value="UniProtKB-UniRule"/>
</dbReference>
<dbReference type="PhylomeDB" id="A0A0G4FST3"/>
<keyword evidence="9 13" id="KW-0342">GTP-binding</keyword>
<dbReference type="GO" id="GO:0006616">
    <property type="term" value="P:SRP-dependent cotranslational protein targeting to membrane, translocation"/>
    <property type="evidence" value="ECO:0007669"/>
    <property type="project" value="TreeGrafter"/>
</dbReference>
<comment type="catalytic activity">
    <reaction evidence="12">
        <text>GTP + H2O = GDP + phosphate + H(+)</text>
        <dbReference type="Rhea" id="RHEA:19669"/>
        <dbReference type="ChEBI" id="CHEBI:15377"/>
        <dbReference type="ChEBI" id="CHEBI:15378"/>
        <dbReference type="ChEBI" id="CHEBI:37565"/>
        <dbReference type="ChEBI" id="CHEBI:43474"/>
        <dbReference type="ChEBI" id="CHEBI:58189"/>
        <dbReference type="EC" id="3.6.5.4"/>
    </reaction>
    <physiologicalReaction direction="left-to-right" evidence="12">
        <dbReference type="Rhea" id="RHEA:19670"/>
    </physiologicalReaction>
</comment>
<dbReference type="SMART" id="SM00963">
    <property type="entry name" value="SRP54_N"/>
    <property type="match status" value="1"/>
</dbReference>
<proteinExistence type="inferred from homology"/>
<evidence type="ECO:0000256" key="11">
    <source>
        <dbReference type="ARBA" id="ARBA00023274"/>
    </source>
</evidence>
<dbReference type="InterPro" id="IPR000897">
    <property type="entry name" value="SRP54_GTPase_dom"/>
</dbReference>
<dbReference type="HAMAP" id="MF_00306">
    <property type="entry name" value="SRP54"/>
    <property type="match status" value="1"/>
</dbReference>
<sequence length="503" mass="55538">MVLTELGSRITGALKKLQTATVIDEAVLDECLKEIATALLHADVNVQYVARLRGNVKKRVAMEDVGSGVNKRKLIQKCVVEEMVNMLTPHKEPFVPKKGKPNVIMFVGLQGSGKTTTCTKYAHHYQRKGFRPALVCADTFRAGAFDQLKQNATKAKIPFYGSYSETDPVRIAEEGVEQFRAEGCDLIIVDTSGRHKQEASLFEEMKQVAEAVDPDEFVFVMDSHIGQACFDQATAFRQAVPVGSVIVTKLDGHAKGGGALSAVAATESPVIFIGTGEHFDDFESFEPKSFVSRLLGMGDITGLFNTIKDVMPADKQPELMNRISQGIFTLRDLSEQFQNVLKMGPMGRVMSMIPGMPTDILGKEGEKAGVNRIKRFLTMMDSMTDAELDSDKTLAESRVNRVAKGSGCHPLHVKELLEEHKKFHKMVTKMGKMGFAKKSSQQEMQQMMRNPKQMMSKMSQMMDPRILQQMGGAGNVMDMMKQMSKMEGMGGMGDMMKQFGGGM</sequence>
<reference evidence="15" key="1">
    <citation type="submission" date="2014-11" db="EMBL/GenBank/DDBJ databases">
        <authorList>
            <person name="Otto D Thomas"/>
            <person name="Naeem Raeece"/>
        </authorList>
    </citation>
    <scope>NUCLEOTIDE SEQUENCE</scope>
</reference>
<feature type="domain" description="SRP54-type proteins GTP-binding" evidence="14">
    <location>
        <begin position="269"/>
        <end position="282"/>
    </location>
</feature>
<dbReference type="VEuPathDB" id="CryptoDB:Cvel_18574"/>
<dbReference type="GO" id="GO:0005829">
    <property type="term" value="C:cytosol"/>
    <property type="evidence" value="ECO:0007669"/>
    <property type="project" value="TreeGrafter"/>
</dbReference>
<evidence type="ECO:0000256" key="5">
    <source>
        <dbReference type="ARBA" id="ARBA00022741"/>
    </source>
</evidence>
<dbReference type="InterPro" id="IPR003593">
    <property type="entry name" value="AAA+_ATPase"/>
</dbReference>
<dbReference type="EMBL" id="CDMZ01000604">
    <property type="protein sequence ID" value="CEM17721.1"/>
    <property type="molecule type" value="Genomic_DNA"/>
</dbReference>
<dbReference type="SMART" id="SM00962">
    <property type="entry name" value="SRP54"/>
    <property type="match status" value="1"/>
</dbReference>
<dbReference type="CDD" id="cd17875">
    <property type="entry name" value="SRP54_G"/>
    <property type="match status" value="1"/>
</dbReference>
<dbReference type="Pfam" id="PF00448">
    <property type="entry name" value="SRP54"/>
    <property type="match status" value="1"/>
</dbReference>